<evidence type="ECO:0000313" key="1">
    <source>
        <dbReference type="EMBL" id="AVP98598.1"/>
    </source>
</evidence>
<name>A0A2P1PUT4_9GAMM</name>
<accession>A0A2P1PUT4</accession>
<reference evidence="1 2" key="2">
    <citation type="submission" date="2018-03" db="EMBL/GenBank/DDBJ databases">
        <authorList>
            <person name="Keele B.F."/>
        </authorList>
    </citation>
    <scope>NUCLEOTIDE SEQUENCE [LARGE SCALE GENOMIC DNA]</scope>
    <source>
        <strain evidence="1 2">D13</strain>
    </source>
</reference>
<proteinExistence type="predicted"/>
<sequence>MLALIFSCASAKKHFPEFALWINRTQEMPESYVGKQDGHPCGEVAIIQTDRIPEYEPGARLQPEQVHEVDAEGEVLRTWVTPVDAEPLAIAGTRLYVRLHHDTYVIGLDRSIEVADLPQKRMESINPECAVPSTLNMGAYGVCHVFQDVVSGANRSLVYSMICS</sequence>
<protein>
    <submittedName>
        <fullName evidence="1">Uncharacterized protein</fullName>
    </submittedName>
</protein>
<dbReference type="EMBL" id="CP027860">
    <property type="protein sequence ID" value="AVP98598.1"/>
    <property type="molecule type" value="Genomic_DNA"/>
</dbReference>
<evidence type="ECO:0000313" key="2">
    <source>
        <dbReference type="Proteomes" id="UP000241074"/>
    </source>
</evidence>
<dbReference type="KEGG" id="xba:C7S18_15995"/>
<dbReference type="Proteomes" id="UP000241074">
    <property type="component" value="Chromosome"/>
</dbReference>
<organism evidence="1 2">
    <name type="scientific">Ahniella affigens</name>
    <dbReference type="NCBI Taxonomy" id="2021234"/>
    <lineage>
        <taxon>Bacteria</taxon>
        <taxon>Pseudomonadati</taxon>
        <taxon>Pseudomonadota</taxon>
        <taxon>Gammaproteobacteria</taxon>
        <taxon>Lysobacterales</taxon>
        <taxon>Rhodanobacteraceae</taxon>
        <taxon>Ahniella</taxon>
    </lineage>
</organism>
<gene>
    <name evidence="1" type="ORF">C7S18_15995</name>
</gene>
<dbReference type="AlphaFoldDB" id="A0A2P1PUT4"/>
<reference evidence="1 2" key="1">
    <citation type="submission" date="2018-03" db="EMBL/GenBank/DDBJ databases">
        <title>Ahniella affigens gen. nov., sp. nov., a gammaproteobacterium isolated from sandy soil near a stream.</title>
        <authorList>
            <person name="Ko Y."/>
            <person name="Kim J.-H."/>
        </authorList>
    </citation>
    <scope>NUCLEOTIDE SEQUENCE [LARGE SCALE GENOMIC DNA]</scope>
    <source>
        <strain evidence="1 2">D13</strain>
    </source>
</reference>
<keyword evidence="2" id="KW-1185">Reference proteome</keyword>